<keyword evidence="2" id="KW-1185">Reference proteome</keyword>
<dbReference type="eggNOG" id="ENOG502S1PH">
    <property type="taxonomic scope" value="Eukaryota"/>
</dbReference>
<dbReference type="Proteomes" id="UP000030645">
    <property type="component" value="Unassembled WGS sequence"/>
</dbReference>
<organism evidence="1 2">
    <name type="scientific">Morus notabilis</name>
    <dbReference type="NCBI Taxonomy" id="981085"/>
    <lineage>
        <taxon>Eukaryota</taxon>
        <taxon>Viridiplantae</taxon>
        <taxon>Streptophyta</taxon>
        <taxon>Embryophyta</taxon>
        <taxon>Tracheophyta</taxon>
        <taxon>Spermatophyta</taxon>
        <taxon>Magnoliopsida</taxon>
        <taxon>eudicotyledons</taxon>
        <taxon>Gunneridae</taxon>
        <taxon>Pentapetalae</taxon>
        <taxon>rosids</taxon>
        <taxon>fabids</taxon>
        <taxon>Rosales</taxon>
        <taxon>Moraceae</taxon>
        <taxon>Moreae</taxon>
        <taxon>Morus</taxon>
    </lineage>
</organism>
<dbReference type="STRING" id="981085.W9R7U4"/>
<dbReference type="Pfam" id="PF23173">
    <property type="entry name" value="bHLH_SAC51"/>
    <property type="match status" value="1"/>
</dbReference>
<accession>W9R7U4</accession>
<dbReference type="PANTHER" id="PTHR36066:SF8">
    <property type="entry name" value="TRANSCRIPTION FACTOR SAC51"/>
    <property type="match status" value="1"/>
</dbReference>
<name>W9R7U4_9ROSA</name>
<dbReference type="EMBL" id="KE344341">
    <property type="protein sequence ID" value="EXB57311.1"/>
    <property type="molecule type" value="Genomic_DNA"/>
</dbReference>
<gene>
    <name evidence="1" type="ORF">L484_011398</name>
</gene>
<sequence>MVCQAASQTRFRALKHENGIAGKPTIIVRVIACFQPLQDCQAEYFRHLLKPVTLLFGLMVKASDSWLSSQLSSQQLPDLNCMSTLLETRQQECLPLLTNHSTCKVSEPVMLPGSTSPRLQNLQTEHIDAAHEPLHCFSPDFHALIPATNPYINGKQSTLPYGFSGMVVPNTKFSASCQKGFLIFDQSENQTRMIYNYVCPPTQNPIIANVRIDSGYDVLQMTGNAAKMDRIDPIKNISCEASDGNKESEMHEDSEEINALLYSDDDGNDSGDDEYGEDDEVTCTGHFPPMPMKEDHEKHEHIGELTEEVASSDGPNKRQKMLDGGCKKSSALYTASVVNLDGSHEYDKDAKSCCADGQTGVEESDCTSGNMRSKRDKIIEILRVLESIIPGVKGKDPLLVIDGAIDYLTITKLKAETLGVSFL</sequence>
<evidence type="ECO:0000313" key="2">
    <source>
        <dbReference type="Proteomes" id="UP000030645"/>
    </source>
</evidence>
<dbReference type="PANTHER" id="PTHR36066">
    <property type="entry name" value="TRANSCRIPTION FACTOR BHLH145"/>
    <property type="match status" value="1"/>
</dbReference>
<reference evidence="2" key="1">
    <citation type="submission" date="2013-01" db="EMBL/GenBank/DDBJ databases">
        <title>Draft Genome Sequence of a Mulberry Tree, Morus notabilis C.K. Schneid.</title>
        <authorList>
            <person name="He N."/>
            <person name="Zhao S."/>
        </authorList>
    </citation>
    <scope>NUCLEOTIDE SEQUENCE</scope>
</reference>
<dbReference type="AlphaFoldDB" id="W9R7U4"/>
<proteinExistence type="predicted"/>
<evidence type="ECO:0008006" key="3">
    <source>
        <dbReference type="Google" id="ProtNLM"/>
    </source>
</evidence>
<dbReference type="InterPro" id="IPR037546">
    <property type="entry name" value="SAC51-like"/>
</dbReference>
<evidence type="ECO:0000313" key="1">
    <source>
        <dbReference type="EMBL" id="EXB57311.1"/>
    </source>
</evidence>
<protein>
    <recommendedName>
        <fullName evidence="3">BHLH domain-containing protein</fullName>
    </recommendedName>
</protein>